<sequence length="73" mass="8063">MPDPSNTLPNTAIVPGPLPFSLVYTDTVGMNNHVNAMNLRLDHEVVVKAPSELLSLSVQFLDVTKRVFTDTRK</sequence>
<dbReference type="RefSeq" id="XP_019029305.1">
    <property type="nucleotide sequence ID" value="XM_019178822.1"/>
</dbReference>
<keyword evidence="2" id="KW-1185">Reference proteome</keyword>
<organism evidence="1 2">
    <name type="scientific">Cryptococcus wingfieldii CBS 7118</name>
    <dbReference type="NCBI Taxonomy" id="1295528"/>
    <lineage>
        <taxon>Eukaryota</taxon>
        <taxon>Fungi</taxon>
        <taxon>Dikarya</taxon>
        <taxon>Basidiomycota</taxon>
        <taxon>Agaricomycotina</taxon>
        <taxon>Tremellomycetes</taxon>
        <taxon>Tremellales</taxon>
        <taxon>Cryptococcaceae</taxon>
        <taxon>Cryptococcus</taxon>
    </lineage>
</organism>
<accession>A0A1E3IKL9</accession>
<gene>
    <name evidence="1" type="ORF">L198_06768</name>
</gene>
<protein>
    <submittedName>
        <fullName evidence="1">Uncharacterized protein</fullName>
    </submittedName>
</protein>
<proteinExistence type="predicted"/>
<comment type="caution">
    <text evidence="1">The sequence shown here is derived from an EMBL/GenBank/DDBJ whole genome shotgun (WGS) entry which is preliminary data.</text>
</comment>
<evidence type="ECO:0000313" key="2">
    <source>
        <dbReference type="Proteomes" id="UP000094819"/>
    </source>
</evidence>
<dbReference type="AlphaFoldDB" id="A0A1E3IKL9"/>
<evidence type="ECO:0000313" key="1">
    <source>
        <dbReference type="EMBL" id="ODN88496.1"/>
    </source>
</evidence>
<dbReference type="Proteomes" id="UP000094819">
    <property type="component" value="Unassembled WGS sequence"/>
</dbReference>
<dbReference type="GeneID" id="30195980"/>
<reference evidence="1 2" key="1">
    <citation type="submission" date="2016-06" db="EMBL/GenBank/DDBJ databases">
        <title>Evolution of pathogenesis and genome organization in the Tremellales.</title>
        <authorList>
            <person name="Cuomo C."/>
            <person name="Litvintseva A."/>
            <person name="Heitman J."/>
            <person name="Chen Y."/>
            <person name="Sun S."/>
            <person name="Springer D."/>
            <person name="Dromer F."/>
            <person name="Young S."/>
            <person name="Zeng Q."/>
            <person name="Chapman S."/>
            <person name="Gujja S."/>
            <person name="Saif S."/>
            <person name="Birren B."/>
        </authorList>
    </citation>
    <scope>NUCLEOTIDE SEQUENCE [LARGE SCALE GENOMIC DNA]</scope>
    <source>
        <strain evidence="1 2">CBS 7118</strain>
    </source>
</reference>
<dbReference type="EMBL" id="AWGH01000025">
    <property type="protein sequence ID" value="ODN88496.1"/>
    <property type="molecule type" value="Genomic_DNA"/>
</dbReference>
<name>A0A1E3IKL9_9TREE</name>